<evidence type="ECO:0000256" key="1">
    <source>
        <dbReference type="ARBA" id="ARBA00001936"/>
    </source>
</evidence>
<comment type="catalytic activity">
    <reaction evidence="15">
        <text>O-phospho-L-threonyl-[protein] + H2O = L-threonyl-[protein] + phosphate</text>
        <dbReference type="Rhea" id="RHEA:47004"/>
        <dbReference type="Rhea" id="RHEA-COMP:11060"/>
        <dbReference type="Rhea" id="RHEA-COMP:11605"/>
        <dbReference type="ChEBI" id="CHEBI:15377"/>
        <dbReference type="ChEBI" id="CHEBI:30013"/>
        <dbReference type="ChEBI" id="CHEBI:43474"/>
        <dbReference type="ChEBI" id="CHEBI:61977"/>
        <dbReference type="EC" id="3.1.3.16"/>
    </reaction>
</comment>
<feature type="domain" description="PPM-type phosphatase" evidence="20">
    <location>
        <begin position="97"/>
        <end position="388"/>
    </location>
</feature>
<dbReference type="InterPro" id="IPR000595">
    <property type="entry name" value="cNMP-bd_dom"/>
</dbReference>
<dbReference type="GO" id="GO:0005524">
    <property type="term" value="F:ATP binding"/>
    <property type="evidence" value="ECO:0007669"/>
    <property type="project" value="UniProtKB-KW"/>
</dbReference>
<evidence type="ECO:0000256" key="15">
    <source>
        <dbReference type="ARBA" id="ARBA00048336"/>
    </source>
</evidence>
<evidence type="ECO:0000256" key="6">
    <source>
        <dbReference type="ARBA" id="ARBA00022723"/>
    </source>
</evidence>
<evidence type="ECO:0000313" key="21">
    <source>
        <dbReference type="EMBL" id="KAK3210660.1"/>
    </source>
</evidence>
<feature type="domain" description="Protein kinase" evidence="18">
    <location>
        <begin position="773"/>
        <end position="1027"/>
    </location>
</feature>
<evidence type="ECO:0000256" key="2">
    <source>
        <dbReference type="ARBA" id="ARBA00001946"/>
    </source>
</evidence>
<dbReference type="InterPro" id="IPR014710">
    <property type="entry name" value="RmlC-like_jellyroll"/>
</dbReference>
<dbReference type="PANTHER" id="PTHR24353:SF127">
    <property type="entry name" value="PROTEIN PHOSPHATASE 2C AND CYCLIC NUCLEOTIDE-BINDING_KINASE DOMAIN-CONTAINING PROTEIN"/>
    <property type="match status" value="1"/>
</dbReference>
<dbReference type="SMART" id="SM00220">
    <property type="entry name" value="S_TKc"/>
    <property type="match status" value="1"/>
</dbReference>
<keyword evidence="13" id="KW-0464">Manganese</keyword>
<comment type="caution">
    <text evidence="21">The sequence shown here is derived from an EMBL/GenBank/DDBJ whole genome shotgun (WGS) entry which is preliminary data.</text>
</comment>
<reference evidence="21" key="1">
    <citation type="journal article" date="2023" name="Plant J.">
        <title>Genome sequences and population genomics provide insights into the demographic history, inbreeding, and mutation load of two 'living fossil' tree species of Dipteronia.</title>
        <authorList>
            <person name="Feng Y."/>
            <person name="Comes H.P."/>
            <person name="Chen J."/>
            <person name="Zhu S."/>
            <person name="Lu R."/>
            <person name="Zhang X."/>
            <person name="Li P."/>
            <person name="Qiu J."/>
            <person name="Olsen K.M."/>
            <person name="Qiu Y."/>
        </authorList>
    </citation>
    <scope>NUCLEOTIDE SEQUENCE</scope>
    <source>
        <strain evidence="21">NBL</strain>
    </source>
</reference>
<evidence type="ECO:0000256" key="4">
    <source>
        <dbReference type="ARBA" id="ARBA00022527"/>
    </source>
</evidence>
<evidence type="ECO:0000256" key="16">
    <source>
        <dbReference type="RuleBase" id="RU003465"/>
    </source>
</evidence>
<keyword evidence="12 16" id="KW-0904">Protein phosphatase</keyword>
<dbReference type="InterPro" id="IPR018490">
    <property type="entry name" value="cNMP-bd_dom_sf"/>
</dbReference>
<dbReference type="SMART" id="SM00332">
    <property type="entry name" value="PP2Cc"/>
    <property type="match status" value="1"/>
</dbReference>
<dbReference type="GO" id="GO:0004691">
    <property type="term" value="F:cAMP-dependent protein kinase activity"/>
    <property type="evidence" value="ECO:0007669"/>
    <property type="project" value="TreeGrafter"/>
</dbReference>
<comment type="cofactor">
    <cofactor evidence="2">
        <name>Mg(2+)</name>
        <dbReference type="ChEBI" id="CHEBI:18420"/>
    </cofactor>
</comment>
<dbReference type="PANTHER" id="PTHR24353">
    <property type="entry name" value="CYCLIC NUCLEOTIDE-DEPENDENT PROTEIN KINASE"/>
    <property type="match status" value="1"/>
</dbReference>
<evidence type="ECO:0000259" key="19">
    <source>
        <dbReference type="PROSITE" id="PS50042"/>
    </source>
</evidence>
<feature type="compositionally biased region" description="Acidic residues" evidence="17">
    <location>
        <begin position="1074"/>
        <end position="1084"/>
    </location>
</feature>
<evidence type="ECO:0000256" key="9">
    <source>
        <dbReference type="ARBA" id="ARBA00022801"/>
    </source>
</evidence>
<dbReference type="PROSITE" id="PS50042">
    <property type="entry name" value="CNMP_BINDING_3"/>
    <property type="match status" value="2"/>
</dbReference>
<dbReference type="PRINTS" id="PR00103">
    <property type="entry name" value="CAMPKINASE"/>
</dbReference>
<dbReference type="InterPro" id="IPR036457">
    <property type="entry name" value="PPM-type-like_dom_sf"/>
</dbReference>
<dbReference type="GO" id="GO:0004722">
    <property type="term" value="F:protein serine/threonine phosphatase activity"/>
    <property type="evidence" value="ECO:0007669"/>
    <property type="project" value="UniProtKB-EC"/>
</dbReference>
<evidence type="ECO:0000256" key="12">
    <source>
        <dbReference type="ARBA" id="ARBA00022912"/>
    </source>
</evidence>
<evidence type="ECO:0000256" key="3">
    <source>
        <dbReference type="ARBA" id="ARBA00013081"/>
    </source>
</evidence>
<feature type="region of interest" description="Disordered" evidence="17">
    <location>
        <begin position="1060"/>
        <end position="1084"/>
    </location>
</feature>
<dbReference type="GO" id="GO:0046872">
    <property type="term" value="F:metal ion binding"/>
    <property type="evidence" value="ECO:0007669"/>
    <property type="project" value="UniProtKB-KW"/>
</dbReference>
<dbReference type="Pfam" id="PF00027">
    <property type="entry name" value="cNMP_binding"/>
    <property type="match status" value="1"/>
</dbReference>
<accession>A0AAE0AB59</accession>
<dbReference type="Gene3D" id="3.60.40.10">
    <property type="entry name" value="PPM-type phosphatase domain"/>
    <property type="match status" value="1"/>
</dbReference>
<dbReference type="SUPFAM" id="SSF51206">
    <property type="entry name" value="cAMP-binding domain-like"/>
    <property type="match status" value="2"/>
</dbReference>
<sequence>MGCVYSRACIGEICTPRDARIKQPQPITTTRTTNENALFSPASSDGPDADNGDQINQLGSTRDPDLGITRLSRVSSQFLPSDGSRTVKVPSAKYDLKYSYLSQRGYYPDALDKANQDSFCIHTPFGTNPDDHFFGVFDGHGEFGAHCSQFVKRKLCENLLRNSKFHLDPVDACHGAFLATNAQLHADFMDDSMSGTTAVTVLVRGRTIYVANSGDSRAVLAEKRGSEELVAVDLSIDQTPFRADELERVKMCGARVLTLDQIEGLKNPDVQCWGTEEGDDGDPPRLWVPNGMYPGTAFTRSIGDSIAETIGVVANPEIVVLELTKDHPFFVLASDGVFEFISSQTVVDMVAKYKDPRDACAAIVAESYRLWLQYETRTDDITVIVVHINGLTGTAVGQAANASAVLRPPVPQFVEVTGSESPSTFGWSSRNHRARNDLSRARLRAIESSLENGQVWVPSSPAHRKTWEEEAHIERSLQDHFLFRKLTDSQCHVLLDCMQRIEVQAGDIVVEQGGEGDCFYVVGSGEFEVLATQQEKNGEVPRVLQRYTAEKLSSFGELALMYNKPLQASVRAVTNGTLWALRREDFRGILMSEFSNLSSLKLLRSVDLLSRLTILQLSHIADSLSEVSFSVGQTIVDRNEGLSALYIIQKGQVKITFDADLLRNPNVCSLKSDNQIEDDNPQSSTELSVEKTEGSYFGEWTLLGEQMGSLSAVAVGEVVCTILTKEKFDLVVGPFTKLSQDDQKLKDHSSDFPKDFSKSIDVSTLAKVSLSDLEWRKSLCSTDCSEVGLVLLRDSENLLSLRRFSKQKVKQLGKEIQVLKEKDLMMSMSPSACVPQILCTCADQMHAGILLNTCLACPLDSILNSPLDEPSARFCAASVAAALENLHKRDVLYRGVSPDVLMLDQSGHLQLVDFRFGKDLSGDRTFTICGMADYLAPEIVQGKGHGLPADWWALGVLIYFMLQGEMPFGSWRESEVDIVAKIAKGQLNLPQTLSPDAVDLVSKLLLVDENTRLGSQGPSSVKTHPWFDDVDWKSIADSSFPVPNEILSRISQHLENHIEDSAVPQTSPTRDVEELNTPEWLDDW</sequence>
<keyword evidence="11" id="KW-0460">Magnesium</keyword>
<evidence type="ECO:0000256" key="7">
    <source>
        <dbReference type="ARBA" id="ARBA00022741"/>
    </source>
</evidence>
<keyword evidence="4" id="KW-0723">Serine/threonine-protein kinase</keyword>
<comment type="similarity">
    <text evidence="16">Belongs to the PP2C family.</text>
</comment>
<feature type="domain" description="Cyclic nucleotide-binding" evidence="19">
    <location>
        <begin position="608"/>
        <end position="734"/>
    </location>
</feature>
<dbReference type="PROSITE" id="PS01032">
    <property type="entry name" value="PPM_1"/>
    <property type="match status" value="1"/>
</dbReference>
<dbReference type="CDD" id="cd00143">
    <property type="entry name" value="PP2Cc"/>
    <property type="match status" value="1"/>
</dbReference>
<dbReference type="InterPro" id="IPR011009">
    <property type="entry name" value="Kinase-like_dom_sf"/>
</dbReference>
<dbReference type="InterPro" id="IPR000222">
    <property type="entry name" value="PP2C_BS"/>
</dbReference>
<evidence type="ECO:0000259" key="18">
    <source>
        <dbReference type="PROSITE" id="PS50011"/>
    </source>
</evidence>
<dbReference type="AlphaFoldDB" id="A0AAE0AB59"/>
<evidence type="ECO:0000313" key="22">
    <source>
        <dbReference type="Proteomes" id="UP001281410"/>
    </source>
</evidence>
<keyword evidence="22" id="KW-1185">Reference proteome</keyword>
<dbReference type="InterPro" id="IPR001932">
    <property type="entry name" value="PPM-type_phosphatase-like_dom"/>
</dbReference>
<dbReference type="FunFam" id="3.60.40.10:FF:000007">
    <property type="entry name" value="Phosphatase 2C and cyclic nucleotide-binding/kinase domain-containing protein"/>
    <property type="match status" value="1"/>
</dbReference>
<dbReference type="EC" id="3.1.3.16" evidence="3"/>
<proteinExistence type="inferred from homology"/>
<comment type="cofactor">
    <cofactor evidence="1">
        <name>Mn(2+)</name>
        <dbReference type="ChEBI" id="CHEBI:29035"/>
    </cofactor>
</comment>
<dbReference type="FunFam" id="2.60.120.10:FF:000104">
    <property type="entry name" value="Protein phosphatase 2C and cyclic nucleotide-binding/kinase domain-containing protein"/>
    <property type="match status" value="1"/>
</dbReference>
<feature type="compositionally biased region" description="Polar residues" evidence="17">
    <location>
        <begin position="25"/>
        <end position="43"/>
    </location>
</feature>
<evidence type="ECO:0000256" key="17">
    <source>
        <dbReference type="SAM" id="MobiDB-lite"/>
    </source>
</evidence>
<evidence type="ECO:0000256" key="11">
    <source>
        <dbReference type="ARBA" id="ARBA00022842"/>
    </source>
</evidence>
<evidence type="ECO:0000256" key="14">
    <source>
        <dbReference type="ARBA" id="ARBA00047761"/>
    </source>
</evidence>
<dbReference type="FunFam" id="2.60.120.10:FF:000048">
    <property type="entry name" value="Protein phosphatase 2C and cyclic nucleotide-binding/kinase domain-containing protein"/>
    <property type="match status" value="1"/>
</dbReference>
<dbReference type="CDD" id="cd00038">
    <property type="entry name" value="CAP_ED"/>
    <property type="match status" value="2"/>
</dbReference>
<dbReference type="GO" id="GO:0005952">
    <property type="term" value="C:cAMP-dependent protein kinase complex"/>
    <property type="evidence" value="ECO:0007669"/>
    <property type="project" value="TreeGrafter"/>
</dbReference>
<feature type="region of interest" description="Disordered" evidence="17">
    <location>
        <begin position="24"/>
        <end position="66"/>
    </location>
</feature>
<keyword evidence="9 16" id="KW-0378">Hydrolase</keyword>
<organism evidence="21 22">
    <name type="scientific">Dipteronia sinensis</name>
    <dbReference type="NCBI Taxonomy" id="43782"/>
    <lineage>
        <taxon>Eukaryota</taxon>
        <taxon>Viridiplantae</taxon>
        <taxon>Streptophyta</taxon>
        <taxon>Embryophyta</taxon>
        <taxon>Tracheophyta</taxon>
        <taxon>Spermatophyta</taxon>
        <taxon>Magnoliopsida</taxon>
        <taxon>eudicotyledons</taxon>
        <taxon>Gunneridae</taxon>
        <taxon>Pentapetalae</taxon>
        <taxon>rosids</taxon>
        <taxon>malvids</taxon>
        <taxon>Sapindales</taxon>
        <taxon>Sapindaceae</taxon>
        <taxon>Hippocastanoideae</taxon>
        <taxon>Acereae</taxon>
        <taxon>Dipteronia</taxon>
    </lineage>
</organism>
<feature type="domain" description="Cyclic nucleotide-binding" evidence="19">
    <location>
        <begin position="482"/>
        <end position="591"/>
    </location>
</feature>
<dbReference type="Proteomes" id="UP001281410">
    <property type="component" value="Unassembled WGS sequence"/>
</dbReference>
<name>A0AAE0AB59_9ROSI</name>
<dbReference type="Pfam" id="PF00481">
    <property type="entry name" value="PP2C"/>
    <property type="match status" value="1"/>
</dbReference>
<dbReference type="PROSITE" id="PS50011">
    <property type="entry name" value="PROTEIN_KINASE_DOM"/>
    <property type="match status" value="1"/>
</dbReference>
<evidence type="ECO:0000259" key="20">
    <source>
        <dbReference type="PROSITE" id="PS51746"/>
    </source>
</evidence>
<keyword evidence="5" id="KW-0808">Transferase</keyword>
<dbReference type="SUPFAM" id="SSF56112">
    <property type="entry name" value="Protein kinase-like (PK-like)"/>
    <property type="match status" value="1"/>
</dbReference>
<protein>
    <recommendedName>
        <fullName evidence="3">protein-serine/threonine phosphatase</fullName>
        <ecNumber evidence="3">3.1.3.16</ecNumber>
    </recommendedName>
</protein>
<evidence type="ECO:0000256" key="5">
    <source>
        <dbReference type="ARBA" id="ARBA00022679"/>
    </source>
</evidence>
<dbReference type="PROSITE" id="PS51746">
    <property type="entry name" value="PPM_2"/>
    <property type="match status" value="1"/>
</dbReference>
<dbReference type="EMBL" id="JANJYJ010000005">
    <property type="protein sequence ID" value="KAK3210660.1"/>
    <property type="molecule type" value="Genomic_DNA"/>
</dbReference>
<keyword evidence="6" id="KW-0479">Metal-binding</keyword>
<dbReference type="Gene3D" id="1.10.510.10">
    <property type="entry name" value="Transferase(Phosphotransferase) domain 1"/>
    <property type="match status" value="1"/>
</dbReference>
<gene>
    <name evidence="21" type="ORF">Dsin_015366</name>
</gene>
<evidence type="ECO:0000256" key="13">
    <source>
        <dbReference type="ARBA" id="ARBA00023211"/>
    </source>
</evidence>
<evidence type="ECO:0000256" key="8">
    <source>
        <dbReference type="ARBA" id="ARBA00022777"/>
    </source>
</evidence>
<dbReference type="Gene3D" id="2.60.120.10">
    <property type="entry name" value="Jelly Rolls"/>
    <property type="match status" value="2"/>
</dbReference>
<dbReference type="SUPFAM" id="SSF81606">
    <property type="entry name" value="PP2C-like"/>
    <property type="match status" value="1"/>
</dbReference>
<dbReference type="SMART" id="SM00100">
    <property type="entry name" value="cNMP"/>
    <property type="match status" value="2"/>
</dbReference>
<keyword evidence="7" id="KW-0547">Nucleotide-binding</keyword>
<keyword evidence="10" id="KW-0067">ATP-binding</keyword>
<dbReference type="Gene3D" id="3.30.200.20">
    <property type="entry name" value="Phosphorylase Kinase, domain 1"/>
    <property type="match status" value="1"/>
</dbReference>
<dbReference type="Pfam" id="PF00069">
    <property type="entry name" value="Pkinase"/>
    <property type="match status" value="1"/>
</dbReference>
<keyword evidence="8" id="KW-0418">Kinase</keyword>
<dbReference type="InterPro" id="IPR000719">
    <property type="entry name" value="Prot_kinase_dom"/>
</dbReference>
<evidence type="ECO:0000256" key="10">
    <source>
        <dbReference type="ARBA" id="ARBA00022840"/>
    </source>
</evidence>
<comment type="catalytic activity">
    <reaction evidence="14">
        <text>O-phospho-L-seryl-[protein] + H2O = L-seryl-[protein] + phosphate</text>
        <dbReference type="Rhea" id="RHEA:20629"/>
        <dbReference type="Rhea" id="RHEA-COMP:9863"/>
        <dbReference type="Rhea" id="RHEA-COMP:11604"/>
        <dbReference type="ChEBI" id="CHEBI:15377"/>
        <dbReference type="ChEBI" id="CHEBI:29999"/>
        <dbReference type="ChEBI" id="CHEBI:43474"/>
        <dbReference type="ChEBI" id="CHEBI:83421"/>
        <dbReference type="EC" id="3.1.3.16"/>
    </reaction>
</comment>